<evidence type="ECO:0000313" key="2">
    <source>
        <dbReference type="WBParaSite" id="SPAL_0001304725.1"/>
    </source>
</evidence>
<name>A0A0N5C522_STREA</name>
<protein>
    <submittedName>
        <fullName evidence="2">Transposase</fullName>
    </submittedName>
</protein>
<keyword evidence="1" id="KW-1185">Reference proteome</keyword>
<reference evidence="2" key="1">
    <citation type="submission" date="2017-02" db="UniProtKB">
        <authorList>
            <consortium name="WormBaseParasite"/>
        </authorList>
    </citation>
    <scope>IDENTIFICATION</scope>
</reference>
<dbReference type="Proteomes" id="UP000046392">
    <property type="component" value="Unplaced"/>
</dbReference>
<dbReference type="AlphaFoldDB" id="A0A0N5C522"/>
<dbReference type="WBParaSite" id="SPAL_0001304725.1">
    <property type="protein sequence ID" value="SPAL_0001304725.1"/>
    <property type="gene ID" value="SPAL_0001304725"/>
</dbReference>
<proteinExistence type="predicted"/>
<organism evidence="1 2">
    <name type="scientific">Strongyloides papillosus</name>
    <name type="common">Intestinal threadworm</name>
    <dbReference type="NCBI Taxonomy" id="174720"/>
    <lineage>
        <taxon>Eukaryota</taxon>
        <taxon>Metazoa</taxon>
        <taxon>Ecdysozoa</taxon>
        <taxon>Nematoda</taxon>
        <taxon>Chromadorea</taxon>
        <taxon>Rhabditida</taxon>
        <taxon>Tylenchina</taxon>
        <taxon>Panagrolaimomorpha</taxon>
        <taxon>Strongyloidoidea</taxon>
        <taxon>Strongyloididae</taxon>
        <taxon>Strongyloides</taxon>
    </lineage>
</organism>
<accession>A0A0N5C522</accession>
<evidence type="ECO:0000313" key="1">
    <source>
        <dbReference type="Proteomes" id="UP000046392"/>
    </source>
</evidence>
<sequence>MYTALDEGGLRVDHGRTRINKILLGIGSNRINKYREINKYLGSSNFPKEVREIEKLCNIEINKIVGGFHTAPVTEIHEQKKCANTGARFYRIVNLSRQDLPIRLRVVGDSP</sequence>